<evidence type="ECO:0000313" key="1">
    <source>
        <dbReference type="EMBL" id="CAB4124836.1"/>
    </source>
</evidence>
<protein>
    <submittedName>
        <fullName evidence="1">Uncharacterized protein</fullName>
    </submittedName>
</protein>
<sequence>MYKLYISTITGEINSVIQLEDNKVIPMDNGNKDYQKYLKWISEGNEPIPADKPDTQA</sequence>
<name>A0A6J5KUM2_9CAUD</name>
<proteinExistence type="predicted"/>
<accession>A0A6J5KUM2</accession>
<organism evidence="1">
    <name type="scientific">uncultured Caudovirales phage</name>
    <dbReference type="NCBI Taxonomy" id="2100421"/>
    <lineage>
        <taxon>Viruses</taxon>
        <taxon>Duplodnaviria</taxon>
        <taxon>Heunggongvirae</taxon>
        <taxon>Uroviricota</taxon>
        <taxon>Caudoviricetes</taxon>
        <taxon>Peduoviridae</taxon>
        <taxon>Maltschvirus</taxon>
        <taxon>Maltschvirus maltsch</taxon>
    </lineage>
</organism>
<gene>
    <name evidence="1" type="ORF">UFOVP63_34</name>
</gene>
<dbReference type="EMBL" id="LR796183">
    <property type="protein sequence ID" value="CAB4124836.1"/>
    <property type="molecule type" value="Genomic_DNA"/>
</dbReference>
<reference evidence="1" key="1">
    <citation type="submission" date="2020-04" db="EMBL/GenBank/DDBJ databases">
        <authorList>
            <person name="Chiriac C."/>
            <person name="Salcher M."/>
            <person name="Ghai R."/>
            <person name="Kavagutti S V."/>
        </authorList>
    </citation>
    <scope>NUCLEOTIDE SEQUENCE</scope>
</reference>